<organism evidence="1 2">
    <name type="scientific">Cirrhinus molitorella</name>
    <name type="common">mud carp</name>
    <dbReference type="NCBI Taxonomy" id="172907"/>
    <lineage>
        <taxon>Eukaryota</taxon>
        <taxon>Metazoa</taxon>
        <taxon>Chordata</taxon>
        <taxon>Craniata</taxon>
        <taxon>Vertebrata</taxon>
        <taxon>Euteleostomi</taxon>
        <taxon>Actinopterygii</taxon>
        <taxon>Neopterygii</taxon>
        <taxon>Teleostei</taxon>
        <taxon>Ostariophysi</taxon>
        <taxon>Cypriniformes</taxon>
        <taxon>Cyprinidae</taxon>
        <taxon>Labeoninae</taxon>
        <taxon>Labeonini</taxon>
        <taxon>Cirrhinus</taxon>
    </lineage>
</organism>
<evidence type="ECO:0000313" key="2">
    <source>
        <dbReference type="Proteomes" id="UP001558613"/>
    </source>
</evidence>
<name>A0ABR3NJ18_9TELE</name>
<evidence type="ECO:0000313" key="1">
    <source>
        <dbReference type="EMBL" id="KAL1277007.1"/>
    </source>
</evidence>
<gene>
    <name evidence="1" type="ORF">QQF64_023680</name>
</gene>
<reference evidence="1 2" key="1">
    <citation type="submission" date="2023-09" db="EMBL/GenBank/DDBJ databases">
        <authorList>
            <person name="Wang M."/>
        </authorList>
    </citation>
    <scope>NUCLEOTIDE SEQUENCE [LARGE SCALE GENOMIC DNA]</scope>
    <source>
        <strain evidence="1">GT-2023</strain>
        <tissue evidence="1">Liver</tissue>
    </source>
</reference>
<proteinExistence type="predicted"/>
<dbReference type="EMBL" id="JAYMGO010000003">
    <property type="protein sequence ID" value="KAL1277007.1"/>
    <property type="molecule type" value="Genomic_DNA"/>
</dbReference>
<dbReference type="Proteomes" id="UP001558613">
    <property type="component" value="Unassembled WGS sequence"/>
</dbReference>
<protein>
    <submittedName>
        <fullName evidence="1">Uncharacterized protein</fullName>
    </submittedName>
</protein>
<sequence>MSELSKVGLIVKQDVNEPYFRGDAEEKISVDEWVDTVKVYLKKHEVPLKDQADEVLTKLKGRAHDVVRVGLKSNPLINLSKGPKPVFDLLKQHCSDTVYSCMPLADFYATMPLLNEKPFDYWIRLHNAIDIAGEGLKRQGKTLDDPFREVTVMFIRNCPDPELSLIFKYKPLEEWTAADVQVRLDEYQRENKLQQRKSNAHGSGIACHVQSMDVLCAHSHGLEKAAAVVPVPQVTEQSPQDHSLNRMIHLLE</sequence>
<accession>A0ABR3NJ18</accession>
<keyword evidence="2" id="KW-1185">Reference proteome</keyword>
<comment type="caution">
    <text evidence="1">The sequence shown here is derived from an EMBL/GenBank/DDBJ whole genome shotgun (WGS) entry which is preliminary data.</text>
</comment>